<dbReference type="EMBL" id="MU251423">
    <property type="protein sequence ID" value="KAG9235735.1"/>
    <property type="molecule type" value="Genomic_DNA"/>
</dbReference>
<sequence length="330" mass="38193">METKTPQRYFLLTYPRTASNLLIKILNLDEQPSVQSSERGGYFLMPQLKAFIELFGSNSSRHLRPWTLGEKAKVKESQQGCYETMKKHAEDAAKEGKGVFVKEHVPWLIRPSVEREFLFGSEGMGGFSWGVDAFPKQMTSKLNETIFPDEFLKMWKPTFLIRHPALAFPSDYRTSVDLNGAEFARDRKGWELDMTLKWSRTLYDWYLLNTSSTDSNFPIILDADDIMRHPELMVKYSKLIGLDAEKLRFKWDAVSSEQQEGMWAPERRMRDSIDNSEGVIRGKSSIGIDLGEEGKRWKVEFGEMGGERLEGWVRGAMGDYEYLRGRRLRL</sequence>
<reference evidence="1" key="1">
    <citation type="journal article" date="2021" name="IMA Fungus">
        <title>Genomic characterization of three marine fungi, including Emericellopsis atlantica sp. nov. with signatures of a generalist lifestyle and marine biomass degradation.</title>
        <authorList>
            <person name="Hagestad O.C."/>
            <person name="Hou L."/>
            <person name="Andersen J.H."/>
            <person name="Hansen E.H."/>
            <person name="Altermark B."/>
            <person name="Li C."/>
            <person name="Kuhnert E."/>
            <person name="Cox R.J."/>
            <person name="Crous P.W."/>
            <person name="Spatafora J.W."/>
            <person name="Lail K."/>
            <person name="Amirebrahimi M."/>
            <person name="Lipzen A."/>
            <person name="Pangilinan J."/>
            <person name="Andreopoulos W."/>
            <person name="Hayes R.D."/>
            <person name="Ng V."/>
            <person name="Grigoriev I.V."/>
            <person name="Jackson S.A."/>
            <person name="Sutton T.D.S."/>
            <person name="Dobson A.D.W."/>
            <person name="Rama T."/>
        </authorList>
    </citation>
    <scope>NUCLEOTIDE SEQUENCE</scope>
    <source>
        <strain evidence="1">TRa018bII</strain>
    </source>
</reference>
<evidence type="ECO:0000313" key="2">
    <source>
        <dbReference type="Proteomes" id="UP000824998"/>
    </source>
</evidence>
<dbReference type="PANTHER" id="PTHR48419">
    <property type="entry name" value="SULFOTRANSFERASE DOMAIN-CONTAINING PROTEIN"/>
    <property type="match status" value="1"/>
</dbReference>
<proteinExistence type="predicted"/>
<accession>A0A9P7YLF8</accession>
<dbReference type="SUPFAM" id="SSF52540">
    <property type="entry name" value="P-loop containing nucleoside triphosphate hydrolases"/>
    <property type="match status" value="1"/>
</dbReference>
<dbReference type="AlphaFoldDB" id="A0A9P7YLF8"/>
<organism evidence="1 2">
    <name type="scientific">Amylocarpus encephaloides</name>
    <dbReference type="NCBI Taxonomy" id="45428"/>
    <lineage>
        <taxon>Eukaryota</taxon>
        <taxon>Fungi</taxon>
        <taxon>Dikarya</taxon>
        <taxon>Ascomycota</taxon>
        <taxon>Pezizomycotina</taxon>
        <taxon>Leotiomycetes</taxon>
        <taxon>Helotiales</taxon>
        <taxon>Helotiales incertae sedis</taxon>
        <taxon>Amylocarpus</taxon>
    </lineage>
</organism>
<protein>
    <recommendedName>
        <fullName evidence="3">Sulfotransferase domain-containing protein</fullName>
    </recommendedName>
</protein>
<comment type="caution">
    <text evidence="1">The sequence shown here is derived from an EMBL/GenBank/DDBJ whole genome shotgun (WGS) entry which is preliminary data.</text>
</comment>
<dbReference type="PANTHER" id="PTHR48419:SF1">
    <property type="entry name" value="SULFOTRANSFERASE DOMAIN-CONTAINING PROTEIN"/>
    <property type="match status" value="1"/>
</dbReference>
<name>A0A9P7YLF8_9HELO</name>
<evidence type="ECO:0000313" key="1">
    <source>
        <dbReference type="EMBL" id="KAG9235735.1"/>
    </source>
</evidence>
<dbReference type="Proteomes" id="UP000824998">
    <property type="component" value="Unassembled WGS sequence"/>
</dbReference>
<dbReference type="InterPro" id="IPR053226">
    <property type="entry name" value="Pyrrolopyrazine_biosynth_F"/>
</dbReference>
<evidence type="ECO:0008006" key="3">
    <source>
        <dbReference type="Google" id="ProtNLM"/>
    </source>
</evidence>
<dbReference type="InterPro" id="IPR027417">
    <property type="entry name" value="P-loop_NTPase"/>
</dbReference>
<keyword evidence="2" id="KW-1185">Reference proteome</keyword>
<gene>
    <name evidence="1" type="ORF">BJ875DRAFT_528212</name>
</gene>
<dbReference type="OrthoDB" id="3650366at2759"/>